<dbReference type="Pfam" id="PF13041">
    <property type="entry name" value="PPR_2"/>
    <property type="match status" value="2"/>
</dbReference>
<sequence length="552" mass="62667">MAIYCRLFSPRKTNSIMNSFSFAPLIHTSIQPKKIIIDENTTITTSVINSLHNGLNWKTLTQKFISVKFTNPIVQTILLQLKEPINSRKALNFFHWSAKEMHLQHGISNYCITIHILVKSRLTKDAKALLESVLTNKDFSDGNDNVFLVLNSLIESYEVVDSVPFVFDLFVQTCAKLRMVNGVLDACKLLFDNGFLLSVTSFNTLLHVMQKSDMPRLVWGVYEHMIDTRIYPNEVSLRIMVNALCKEGKLEKFVDIVDRMHGKRCSVPRVIVNTCLVYQMIEEDRIEDGLVLLKRMLQKNMILDTISYSLVIFAKIKMGNLNDAQEIYDEMLKRGFEQNSFVCSLFVGKYSEEGRIDEAIGLLEEMENLGFTPLSESFNKLIEGCSTNGRLEDSLKFCKKMIKMGNCPSCSTINKMFEKLCNNGNSKKADEILTIILDKGFVPDENIYSNLIAGYCKDGDIEATIKLLFEMEYRSISPNVLGLSSLIVMFCKNGRLGEAKKYFEMMKARSFLPSSSVYESLITSYLKKGDKIRAHQLHGEMVGSLVDSPLPA</sequence>
<name>A0ABD3UIR6_9LAMI</name>
<dbReference type="InterPro" id="IPR002885">
    <property type="entry name" value="PPR_rpt"/>
</dbReference>
<evidence type="ECO:0000313" key="5">
    <source>
        <dbReference type="Proteomes" id="UP001634393"/>
    </source>
</evidence>
<accession>A0ABD3UIR6</accession>
<dbReference type="AlphaFoldDB" id="A0ABD3UIR6"/>
<evidence type="ECO:0000256" key="1">
    <source>
        <dbReference type="ARBA" id="ARBA00007626"/>
    </source>
</evidence>
<comment type="caution">
    <text evidence="4">The sequence shown here is derived from an EMBL/GenBank/DDBJ whole genome shotgun (WGS) entry which is preliminary data.</text>
</comment>
<feature type="repeat" description="PPR" evidence="3">
    <location>
        <begin position="374"/>
        <end position="408"/>
    </location>
</feature>
<proteinExistence type="inferred from homology"/>
<protein>
    <recommendedName>
        <fullName evidence="6">Pentatricopeptide repeat-containing protein</fullName>
    </recommendedName>
</protein>
<dbReference type="PANTHER" id="PTHR47933">
    <property type="entry name" value="PENTATRICOPEPTIDE REPEAT-CONTAINING PROTEIN 1, MITOCHONDRIAL"/>
    <property type="match status" value="1"/>
</dbReference>
<feature type="repeat" description="PPR" evidence="3">
    <location>
        <begin position="444"/>
        <end position="478"/>
    </location>
</feature>
<keyword evidence="2" id="KW-0677">Repeat</keyword>
<evidence type="ECO:0000313" key="4">
    <source>
        <dbReference type="EMBL" id="KAL3848922.1"/>
    </source>
</evidence>
<dbReference type="InterPro" id="IPR051240">
    <property type="entry name" value="Mito_RNA-Proc/Resp"/>
</dbReference>
<reference evidence="4 5" key="1">
    <citation type="submission" date="2024-12" db="EMBL/GenBank/DDBJ databases">
        <title>The unique morphological basis and parallel evolutionary history of personate flowers in Penstemon.</title>
        <authorList>
            <person name="Depatie T.H."/>
            <person name="Wessinger C.A."/>
        </authorList>
    </citation>
    <scope>NUCLEOTIDE SEQUENCE [LARGE SCALE GENOMIC DNA]</scope>
    <source>
        <strain evidence="4">WTNN_2</strain>
        <tissue evidence="4">Leaf</tissue>
    </source>
</reference>
<evidence type="ECO:0000256" key="3">
    <source>
        <dbReference type="PROSITE-ProRule" id="PRU00708"/>
    </source>
</evidence>
<evidence type="ECO:0008006" key="6">
    <source>
        <dbReference type="Google" id="ProtNLM"/>
    </source>
</evidence>
<dbReference type="NCBIfam" id="TIGR00756">
    <property type="entry name" value="PPR"/>
    <property type="match status" value="4"/>
</dbReference>
<feature type="repeat" description="PPR" evidence="3">
    <location>
        <begin position="233"/>
        <end position="267"/>
    </location>
</feature>
<dbReference type="PROSITE" id="PS51375">
    <property type="entry name" value="PPR"/>
    <property type="match status" value="7"/>
</dbReference>
<comment type="similarity">
    <text evidence="1">Belongs to the PPR family. P subfamily.</text>
</comment>
<feature type="repeat" description="PPR" evidence="3">
    <location>
        <begin position="339"/>
        <end position="373"/>
    </location>
</feature>
<dbReference type="Proteomes" id="UP001634393">
    <property type="component" value="Unassembled WGS sequence"/>
</dbReference>
<dbReference type="SUPFAM" id="SSF81901">
    <property type="entry name" value="HCP-like"/>
    <property type="match status" value="1"/>
</dbReference>
<organism evidence="4 5">
    <name type="scientific">Penstemon smallii</name>
    <dbReference type="NCBI Taxonomy" id="265156"/>
    <lineage>
        <taxon>Eukaryota</taxon>
        <taxon>Viridiplantae</taxon>
        <taxon>Streptophyta</taxon>
        <taxon>Embryophyta</taxon>
        <taxon>Tracheophyta</taxon>
        <taxon>Spermatophyta</taxon>
        <taxon>Magnoliopsida</taxon>
        <taxon>eudicotyledons</taxon>
        <taxon>Gunneridae</taxon>
        <taxon>Pentapetalae</taxon>
        <taxon>asterids</taxon>
        <taxon>lamiids</taxon>
        <taxon>Lamiales</taxon>
        <taxon>Plantaginaceae</taxon>
        <taxon>Cheloneae</taxon>
        <taxon>Penstemon</taxon>
    </lineage>
</organism>
<keyword evidence="5" id="KW-1185">Reference proteome</keyword>
<dbReference type="PANTHER" id="PTHR47933:SF23">
    <property type="entry name" value="OS02G0468500 PROTEIN"/>
    <property type="match status" value="1"/>
</dbReference>
<dbReference type="Gene3D" id="1.25.40.10">
    <property type="entry name" value="Tetratricopeptide repeat domain"/>
    <property type="match status" value="4"/>
</dbReference>
<dbReference type="EMBL" id="JBJXBP010000001">
    <property type="protein sequence ID" value="KAL3848922.1"/>
    <property type="molecule type" value="Genomic_DNA"/>
</dbReference>
<feature type="repeat" description="PPR" evidence="3">
    <location>
        <begin position="409"/>
        <end position="443"/>
    </location>
</feature>
<feature type="repeat" description="PPR" evidence="3">
    <location>
        <begin position="304"/>
        <end position="338"/>
    </location>
</feature>
<gene>
    <name evidence="4" type="ORF">ACJIZ3_010804</name>
</gene>
<feature type="repeat" description="PPR" evidence="3">
    <location>
        <begin position="479"/>
        <end position="513"/>
    </location>
</feature>
<dbReference type="InterPro" id="IPR011990">
    <property type="entry name" value="TPR-like_helical_dom_sf"/>
</dbReference>
<dbReference type="Pfam" id="PF01535">
    <property type="entry name" value="PPR"/>
    <property type="match status" value="4"/>
</dbReference>
<evidence type="ECO:0000256" key="2">
    <source>
        <dbReference type="ARBA" id="ARBA00022737"/>
    </source>
</evidence>